<dbReference type="Proteomes" id="UP000297855">
    <property type="component" value="Unassembled WGS sequence"/>
</dbReference>
<accession>A0A4R9GNN9</accession>
<reference evidence="1" key="1">
    <citation type="journal article" date="2019" name="PLoS Negl. Trop. Dis.">
        <title>Revisiting the worldwide diversity of Leptospira species in the environment.</title>
        <authorList>
            <person name="Vincent A.T."/>
            <person name="Schiettekatte O."/>
            <person name="Bourhy P."/>
            <person name="Veyrier F.J."/>
            <person name="Picardeau M."/>
        </authorList>
    </citation>
    <scope>NUCLEOTIDE SEQUENCE [LARGE SCALE GENOMIC DNA]</scope>
    <source>
        <strain evidence="1">SCS5</strain>
    </source>
</reference>
<dbReference type="AlphaFoldDB" id="A0A4R9GNN9"/>
<proteinExistence type="predicted"/>
<comment type="caution">
    <text evidence="1">The sequence shown here is derived from an EMBL/GenBank/DDBJ whole genome shotgun (WGS) entry which is preliminary data.</text>
</comment>
<dbReference type="EMBL" id="RQEV01000011">
    <property type="protein sequence ID" value="TGK18036.1"/>
    <property type="molecule type" value="Genomic_DNA"/>
</dbReference>
<gene>
    <name evidence="1" type="ORF">EHO61_11295</name>
</gene>
<dbReference type="OrthoDB" id="333410at2"/>
<dbReference type="NCBIfam" id="NF047561">
    <property type="entry name" value="orf58_phage_fam"/>
    <property type="match status" value="1"/>
</dbReference>
<name>A0A4R9GNN9_9LEPT</name>
<keyword evidence="2" id="KW-1185">Reference proteome</keyword>
<evidence type="ECO:0000313" key="2">
    <source>
        <dbReference type="Proteomes" id="UP000297855"/>
    </source>
</evidence>
<organism evidence="1 2">
    <name type="scientific">Leptospira fluminis</name>
    <dbReference type="NCBI Taxonomy" id="2484979"/>
    <lineage>
        <taxon>Bacteria</taxon>
        <taxon>Pseudomonadati</taxon>
        <taxon>Spirochaetota</taxon>
        <taxon>Spirochaetia</taxon>
        <taxon>Leptospirales</taxon>
        <taxon>Leptospiraceae</taxon>
        <taxon>Leptospira</taxon>
    </lineage>
</organism>
<evidence type="ECO:0000313" key="1">
    <source>
        <dbReference type="EMBL" id="TGK18036.1"/>
    </source>
</evidence>
<sequence length="264" mass="29080">MTALYNRVATVSVADRSFSFPPFSIEFTQEIKFKGPQSATLKLYNPAPETVGVFDAKPKGGGKVFPTVTVSAGYKEDSGTVILGEAFAYTLTREAQDRILEIKISDAATRWGTAMINKSYKNSSAEAIVRDICKTLNLTPGEITLGVGKFYESIVLRGFRESIAKISRDTNSDFFFKNGLLTIIPSNPNVTSIVSLDPASGLLERPEKTSYGYKIKTLFLYNLILGSVVQIKSEEVNVRAKICKVNRTFSTFGDAYCEFEVEPI</sequence>
<protein>
    <submittedName>
        <fullName evidence="1">Uncharacterized protein</fullName>
    </submittedName>
</protein>
<dbReference type="RefSeq" id="WP_135813690.1">
    <property type="nucleotide sequence ID" value="NZ_RQEV01000011.1"/>
</dbReference>